<protein>
    <submittedName>
        <fullName evidence="1">Uncharacterized protein</fullName>
    </submittedName>
</protein>
<organism evidence="1 2">
    <name type="scientific">Leptotrombidium deliense</name>
    <dbReference type="NCBI Taxonomy" id="299467"/>
    <lineage>
        <taxon>Eukaryota</taxon>
        <taxon>Metazoa</taxon>
        <taxon>Ecdysozoa</taxon>
        <taxon>Arthropoda</taxon>
        <taxon>Chelicerata</taxon>
        <taxon>Arachnida</taxon>
        <taxon>Acari</taxon>
        <taxon>Acariformes</taxon>
        <taxon>Trombidiformes</taxon>
        <taxon>Prostigmata</taxon>
        <taxon>Anystina</taxon>
        <taxon>Parasitengona</taxon>
        <taxon>Trombiculoidea</taxon>
        <taxon>Trombiculidae</taxon>
        <taxon>Leptotrombidium</taxon>
    </lineage>
</organism>
<gene>
    <name evidence="1" type="ORF">B4U80_03771</name>
</gene>
<dbReference type="AlphaFoldDB" id="A0A443QCK0"/>
<dbReference type="Proteomes" id="UP000288716">
    <property type="component" value="Unassembled WGS sequence"/>
</dbReference>
<sequence length="50" mass="5743">MVEQDTTHKLFGKKPYRAGCQYKLVTVCTYKSPGNYMGQFKQNVTPRLGE</sequence>
<evidence type="ECO:0000313" key="1">
    <source>
        <dbReference type="EMBL" id="RWS00741.1"/>
    </source>
</evidence>
<accession>A0A443QCK0</accession>
<dbReference type="Gene3D" id="3.40.33.10">
    <property type="entry name" value="CAP"/>
    <property type="match status" value="1"/>
</dbReference>
<keyword evidence="2" id="KW-1185">Reference proteome</keyword>
<reference evidence="1 2" key="1">
    <citation type="journal article" date="2018" name="Gigascience">
        <title>Genomes of trombidid mites reveal novel predicted allergens and laterally-transferred genes associated with secondary metabolism.</title>
        <authorList>
            <person name="Dong X."/>
            <person name="Chaisiri K."/>
            <person name="Xia D."/>
            <person name="Armstrong S.D."/>
            <person name="Fang Y."/>
            <person name="Donnelly M.J."/>
            <person name="Kadowaki T."/>
            <person name="McGarry J.W."/>
            <person name="Darby A.C."/>
            <person name="Makepeace B.L."/>
        </authorList>
    </citation>
    <scope>NUCLEOTIDE SEQUENCE [LARGE SCALE GENOMIC DNA]</scope>
    <source>
        <strain evidence="1">UoL-UT</strain>
    </source>
</reference>
<proteinExistence type="predicted"/>
<comment type="caution">
    <text evidence="1">The sequence shown here is derived from an EMBL/GenBank/DDBJ whole genome shotgun (WGS) entry which is preliminary data.</text>
</comment>
<dbReference type="EMBL" id="NCKV01059105">
    <property type="protein sequence ID" value="RWS00741.1"/>
    <property type="molecule type" value="Genomic_DNA"/>
</dbReference>
<dbReference type="VEuPathDB" id="VectorBase:LDEU014445"/>
<dbReference type="InterPro" id="IPR035940">
    <property type="entry name" value="CAP_sf"/>
</dbReference>
<evidence type="ECO:0000313" key="2">
    <source>
        <dbReference type="Proteomes" id="UP000288716"/>
    </source>
</evidence>
<name>A0A443QCK0_9ACAR</name>